<keyword evidence="2" id="KW-0732">Signal</keyword>
<reference evidence="4 5" key="1">
    <citation type="submission" date="2019-06" db="EMBL/GenBank/DDBJ databases">
        <title>Taxogenomics and systematics of the genus Pantoea.</title>
        <authorList>
            <person name="Tambong J.T."/>
        </authorList>
    </citation>
    <scope>NUCLEOTIDE SEQUENCE [LARGE SCALE GENOMIC DNA]</scope>
    <source>
        <strain evidence="4 5">LMG 2558</strain>
    </source>
</reference>
<dbReference type="InterPro" id="IPR004866">
    <property type="entry name" value="CHB/HEX_N_dom"/>
</dbReference>
<dbReference type="Gene3D" id="2.60.40.290">
    <property type="match status" value="1"/>
</dbReference>
<keyword evidence="5" id="KW-1185">Reference proteome</keyword>
<organism evidence="4 5">
    <name type="scientific">Pantoea anthophila</name>
    <dbReference type="NCBI Taxonomy" id="470931"/>
    <lineage>
        <taxon>Bacteria</taxon>
        <taxon>Pseudomonadati</taxon>
        <taxon>Pseudomonadota</taxon>
        <taxon>Gammaproteobacteria</taxon>
        <taxon>Enterobacterales</taxon>
        <taxon>Erwiniaceae</taxon>
        <taxon>Pantoea</taxon>
    </lineage>
</organism>
<sequence>MLKRYLMALTLLSLTASAYGSASVQRGVDPIRHFRLTCQVNDNQAALHGTDCAAVGGDFAACNRATLTLTNNGPALTDRHWALYLSNVHQRLRVEHDQFRMTHLVGGLTRLEPTEKFTGLGAGESVQVPVVSEYWQSFAHKRPDRAEDPSSPRCARGTTIRAGKTRPFCLKPASLRVLHPAADGVR</sequence>
<name>A0ABY2Z7G1_9GAMM</name>
<dbReference type="EMBL" id="VHIZ01000050">
    <property type="protein sequence ID" value="TPV24785.1"/>
    <property type="molecule type" value="Genomic_DNA"/>
</dbReference>
<evidence type="ECO:0000256" key="2">
    <source>
        <dbReference type="SAM" id="SignalP"/>
    </source>
</evidence>
<evidence type="ECO:0000256" key="1">
    <source>
        <dbReference type="ARBA" id="ARBA00033000"/>
    </source>
</evidence>
<comment type="caution">
    <text evidence="4">The sequence shown here is derived from an EMBL/GenBank/DDBJ whole genome shotgun (WGS) entry which is preliminary data.</text>
</comment>
<dbReference type="InterPro" id="IPR012291">
    <property type="entry name" value="CBM2_carb-bd_dom_sf"/>
</dbReference>
<dbReference type="InterPro" id="IPR008965">
    <property type="entry name" value="CBM2/CBM3_carb-bd_dom_sf"/>
</dbReference>
<evidence type="ECO:0000313" key="4">
    <source>
        <dbReference type="EMBL" id="TPV24785.1"/>
    </source>
</evidence>
<gene>
    <name evidence="4" type="ORF">FJW00_13935</name>
</gene>
<dbReference type="SMART" id="SM01081">
    <property type="entry name" value="CHB_HEX"/>
    <property type="match status" value="1"/>
</dbReference>
<evidence type="ECO:0000313" key="5">
    <source>
        <dbReference type="Proteomes" id="UP000316142"/>
    </source>
</evidence>
<protein>
    <recommendedName>
        <fullName evidence="1">N-acetyl-beta-glucosaminidase</fullName>
    </recommendedName>
</protein>
<feature type="chain" id="PRO_5046918230" description="N-acetyl-beta-glucosaminidase" evidence="2">
    <location>
        <begin position="19"/>
        <end position="186"/>
    </location>
</feature>
<dbReference type="Proteomes" id="UP000316142">
    <property type="component" value="Unassembled WGS sequence"/>
</dbReference>
<dbReference type="Pfam" id="PF03173">
    <property type="entry name" value="CHB_HEX"/>
    <property type="match status" value="1"/>
</dbReference>
<feature type="domain" description="Chitobiase/beta-hexosaminidases N-terminal" evidence="3">
    <location>
        <begin position="32"/>
        <end position="183"/>
    </location>
</feature>
<proteinExistence type="predicted"/>
<dbReference type="SUPFAM" id="SSF49384">
    <property type="entry name" value="Carbohydrate-binding domain"/>
    <property type="match status" value="1"/>
</dbReference>
<accession>A0ABY2Z7G1</accession>
<feature type="signal peptide" evidence="2">
    <location>
        <begin position="1"/>
        <end position="18"/>
    </location>
</feature>
<evidence type="ECO:0000259" key="3">
    <source>
        <dbReference type="SMART" id="SM01081"/>
    </source>
</evidence>